<dbReference type="RefSeq" id="WP_128198201.1">
    <property type="nucleotide sequence ID" value="NZ_SACT01000002.1"/>
</dbReference>
<dbReference type="UniPathway" id="UPA00344"/>
<dbReference type="GO" id="GO:0006777">
    <property type="term" value="P:Mo-molybdopterin cofactor biosynthetic process"/>
    <property type="evidence" value="ECO:0007669"/>
    <property type="project" value="UniProtKB-UniRule"/>
</dbReference>
<evidence type="ECO:0000256" key="5">
    <source>
        <dbReference type="ARBA" id="ARBA00047317"/>
    </source>
</evidence>
<dbReference type="InterPro" id="IPR036425">
    <property type="entry name" value="MoaB/Mog-like_dom_sf"/>
</dbReference>
<evidence type="ECO:0000256" key="2">
    <source>
        <dbReference type="ARBA" id="ARBA00005046"/>
    </source>
</evidence>
<proteinExistence type="inferred from homology"/>
<reference evidence="8 9" key="1">
    <citation type="submission" date="2019-01" db="EMBL/GenBank/DDBJ databases">
        <authorList>
            <person name="Chen W.-M."/>
        </authorList>
    </citation>
    <scope>NUCLEOTIDE SEQUENCE [LARGE SCALE GENOMIC DNA]</scope>
    <source>
        <strain evidence="8 9">ICH-3</strain>
    </source>
</reference>
<dbReference type="GO" id="GO:0046872">
    <property type="term" value="F:metal ion binding"/>
    <property type="evidence" value="ECO:0007669"/>
    <property type="project" value="UniProtKB-UniRule"/>
</dbReference>
<dbReference type="InterPro" id="IPR005110">
    <property type="entry name" value="MoeA_linker/N"/>
</dbReference>
<dbReference type="Gene3D" id="2.40.340.10">
    <property type="entry name" value="MoeA, C-terminal, domain IV"/>
    <property type="match status" value="1"/>
</dbReference>
<dbReference type="InterPro" id="IPR036688">
    <property type="entry name" value="MoeA_C_domain_IV_sf"/>
</dbReference>
<gene>
    <name evidence="8" type="ORF">ENE75_10520</name>
</gene>
<accession>A0A3S2TP14</accession>
<dbReference type="PANTHER" id="PTHR10192:SF5">
    <property type="entry name" value="GEPHYRIN"/>
    <property type="match status" value="1"/>
</dbReference>
<dbReference type="InterPro" id="IPR036135">
    <property type="entry name" value="MoeA_linker/N_sf"/>
</dbReference>
<sequence>MAEALVIISATLRDLCAQDPGHERVPLSAAQGRVLAAELRAPLALPPHDNAAMDGYALRSTDLAPGDSTAWPVMAGTVLAGVSPSRAVPPGHCVRIMTGAAMPDGLDTVVPLESCDLIDGYLHVTRGPVMPGANCRRRGEDVAQGAVALPAGRRLRAADLGVLASLSCAHVEVLPRPRVALLSTGDELRQPGQPLDAGCIYDSNRFALRAVLEGCGADVVDLGCVGDDAQALWQGLADGVMGADAIVASASASHGDADHLAAAVSGMGGLLLQGVRMRPGKPFCFGTVHGNGPVVPIFGLPGNPVAALVCLQVLAGPALAALASDRFWSRRSLRVRLAEPVSKRSGRTEFPRARLLQAADGTYVAKLLAEQGSASLRSLAEADALVCLPESTSLIDTRQWVDAYPILGAG</sequence>
<dbReference type="PROSITE" id="PS01079">
    <property type="entry name" value="MOCF_BIOSYNTHESIS_2"/>
    <property type="match status" value="1"/>
</dbReference>
<comment type="catalytic activity">
    <reaction evidence="5">
        <text>adenylyl-molybdopterin + molybdate = Mo-molybdopterin + AMP + H(+)</text>
        <dbReference type="Rhea" id="RHEA:35047"/>
        <dbReference type="ChEBI" id="CHEBI:15378"/>
        <dbReference type="ChEBI" id="CHEBI:36264"/>
        <dbReference type="ChEBI" id="CHEBI:62727"/>
        <dbReference type="ChEBI" id="CHEBI:71302"/>
        <dbReference type="ChEBI" id="CHEBI:456215"/>
        <dbReference type="EC" id="2.10.1.1"/>
    </reaction>
</comment>
<evidence type="ECO:0000259" key="7">
    <source>
        <dbReference type="SMART" id="SM00852"/>
    </source>
</evidence>
<evidence type="ECO:0000313" key="8">
    <source>
        <dbReference type="EMBL" id="RVT52830.1"/>
    </source>
</evidence>
<comment type="caution">
    <text evidence="8">The sequence shown here is derived from an EMBL/GenBank/DDBJ whole genome shotgun (WGS) entry which is preliminary data.</text>
</comment>
<dbReference type="EC" id="2.10.1.1" evidence="6"/>
<comment type="function">
    <text evidence="1 6">Catalyzes the insertion of molybdate into adenylated molybdopterin with the concomitant release of AMP.</text>
</comment>
<evidence type="ECO:0000313" key="9">
    <source>
        <dbReference type="Proteomes" id="UP000288178"/>
    </source>
</evidence>
<comment type="cofactor">
    <cofactor evidence="6">
        <name>Mg(2+)</name>
        <dbReference type="ChEBI" id="CHEBI:18420"/>
    </cofactor>
</comment>
<dbReference type="InterPro" id="IPR038987">
    <property type="entry name" value="MoeA-like"/>
</dbReference>
<dbReference type="InterPro" id="IPR005111">
    <property type="entry name" value="MoeA_C_domain_IV"/>
</dbReference>
<dbReference type="SMART" id="SM00852">
    <property type="entry name" value="MoCF_biosynth"/>
    <property type="match status" value="1"/>
</dbReference>
<evidence type="ECO:0000256" key="1">
    <source>
        <dbReference type="ARBA" id="ARBA00002901"/>
    </source>
</evidence>
<evidence type="ECO:0000256" key="4">
    <source>
        <dbReference type="ARBA" id="ARBA00023150"/>
    </source>
</evidence>
<dbReference type="OrthoDB" id="9804758at2"/>
<dbReference type="InterPro" id="IPR008284">
    <property type="entry name" value="MoCF_biosynth_CS"/>
</dbReference>
<evidence type="ECO:0000256" key="6">
    <source>
        <dbReference type="RuleBase" id="RU365090"/>
    </source>
</evidence>
<dbReference type="EMBL" id="SACT01000002">
    <property type="protein sequence ID" value="RVT52830.1"/>
    <property type="molecule type" value="Genomic_DNA"/>
</dbReference>
<dbReference type="AlphaFoldDB" id="A0A3S2TP14"/>
<dbReference type="NCBIfam" id="NF045515">
    <property type="entry name" value="Glp_gephyrin"/>
    <property type="match status" value="1"/>
</dbReference>
<dbReference type="Gene3D" id="3.40.980.10">
    <property type="entry name" value="MoaB/Mog-like domain"/>
    <property type="match status" value="1"/>
</dbReference>
<name>A0A3S2TP14_9BURK</name>
<dbReference type="SUPFAM" id="SSF63867">
    <property type="entry name" value="MoeA C-terminal domain-like"/>
    <property type="match status" value="1"/>
</dbReference>
<dbReference type="Pfam" id="PF03454">
    <property type="entry name" value="MoeA_C"/>
    <property type="match status" value="1"/>
</dbReference>
<dbReference type="PANTHER" id="PTHR10192">
    <property type="entry name" value="MOLYBDOPTERIN BIOSYNTHESIS PROTEIN"/>
    <property type="match status" value="1"/>
</dbReference>
<keyword evidence="9" id="KW-1185">Reference proteome</keyword>
<evidence type="ECO:0000256" key="3">
    <source>
        <dbReference type="ARBA" id="ARBA00010763"/>
    </source>
</evidence>
<dbReference type="InterPro" id="IPR001453">
    <property type="entry name" value="MoaB/Mog_dom"/>
</dbReference>
<dbReference type="Pfam" id="PF03453">
    <property type="entry name" value="MoeA_N"/>
    <property type="match status" value="1"/>
</dbReference>
<dbReference type="Gene3D" id="2.170.190.11">
    <property type="entry name" value="Molybdopterin biosynthesis moea protein, domain 3"/>
    <property type="match status" value="1"/>
</dbReference>
<protein>
    <recommendedName>
        <fullName evidence="6">Molybdopterin molybdenumtransferase</fullName>
        <ecNumber evidence="6">2.10.1.1</ecNumber>
    </recommendedName>
</protein>
<keyword evidence="4 6" id="KW-0501">Molybdenum cofactor biosynthesis</keyword>
<keyword evidence="6" id="KW-0479">Metal-binding</keyword>
<dbReference type="GO" id="GO:0061599">
    <property type="term" value="F:molybdopterin molybdotransferase activity"/>
    <property type="evidence" value="ECO:0007669"/>
    <property type="project" value="UniProtKB-UniRule"/>
</dbReference>
<organism evidence="8 9">
    <name type="scientific">Rubrivivax albus</name>
    <dbReference type="NCBI Taxonomy" id="2499835"/>
    <lineage>
        <taxon>Bacteria</taxon>
        <taxon>Pseudomonadati</taxon>
        <taxon>Pseudomonadota</taxon>
        <taxon>Betaproteobacteria</taxon>
        <taxon>Burkholderiales</taxon>
        <taxon>Sphaerotilaceae</taxon>
        <taxon>Rubrivivax</taxon>
    </lineage>
</organism>
<comment type="pathway">
    <text evidence="2 6">Cofactor biosynthesis; molybdopterin biosynthesis.</text>
</comment>
<dbReference type="SUPFAM" id="SSF63882">
    <property type="entry name" value="MoeA N-terminal region -like"/>
    <property type="match status" value="1"/>
</dbReference>
<dbReference type="GO" id="GO:0005829">
    <property type="term" value="C:cytosol"/>
    <property type="evidence" value="ECO:0007669"/>
    <property type="project" value="TreeGrafter"/>
</dbReference>
<feature type="domain" description="MoaB/Mog" evidence="7">
    <location>
        <begin position="180"/>
        <end position="321"/>
    </location>
</feature>
<keyword evidence="6" id="KW-0500">Molybdenum</keyword>
<keyword evidence="6 8" id="KW-0808">Transferase</keyword>
<dbReference type="Gene3D" id="3.90.105.10">
    <property type="entry name" value="Molybdopterin biosynthesis moea protein, domain 2"/>
    <property type="match status" value="1"/>
</dbReference>
<dbReference type="CDD" id="cd00887">
    <property type="entry name" value="MoeA"/>
    <property type="match status" value="1"/>
</dbReference>
<dbReference type="Pfam" id="PF00994">
    <property type="entry name" value="MoCF_biosynth"/>
    <property type="match status" value="1"/>
</dbReference>
<comment type="similarity">
    <text evidence="3 6">Belongs to the MoeA family.</text>
</comment>
<keyword evidence="6" id="KW-0460">Magnesium</keyword>
<dbReference type="SUPFAM" id="SSF53218">
    <property type="entry name" value="Molybdenum cofactor biosynthesis proteins"/>
    <property type="match status" value="1"/>
</dbReference>
<dbReference type="Proteomes" id="UP000288178">
    <property type="component" value="Unassembled WGS sequence"/>
</dbReference>